<proteinExistence type="predicted"/>
<dbReference type="AlphaFoldDB" id="K6Y2Q4"/>
<accession>K6Y2Q4</accession>
<name>K6Y2Q4_9ALTE</name>
<organism evidence="1 2">
    <name type="scientific">Brumicola pallidula DSM 14239 = ACAM 615</name>
    <dbReference type="NCBI Taxonomy" id="1121922"/>
    <lineage>
        <taxon>Bacteria</taxon>
        <taxon>Pseudomonadati</taxon>
        <taxon>Pseudomonadota</taxon>
        <taxon>Gammaproteobacteria</taxon>
        <taxon>Alteromonadales</taxon>
        <taxon>Alteromonadaceae</taxon>
        <taxon>Brumicola</taxon>
    </lineage>
</organism>
<comment type="caution">
    <text evidence="1">The sequence shown here is derived from an EMBL/GenBank/DDBJ whole genome shotgun (WGS) entry which is preliminary data.</text>
</comment>
<protein>
    <submittedName>
        <fullName evidence="1">Uncharacterized protein</fullName>
    </submittedName>
</protein>
<sequence length="46" mass="5246">MSVISKRLGFVAHFIAHFIAHCFLKCTNVSIYLSKHYSMNARAFAN</sequence>
<evidence type="ECO:0000313" key="2">
    <source>
        <dbReference type="Proteomes" id="UP000006251"/>
    </source>
</evidence>
<keyword evidence="2" id="KW-1185">Reference proteome</keyword>
<gene>
    <name evidence="1" type="ORF">GPAL_0223</name>
</gene>
<reference evidence="2" key="1">
    <citation type="journal article" date="2014" name="Environ. Microbiol.">
        <title>Comparative genomics of the marine bacterial genus Glaciecola reveals the high degree of genomic diversity and genomic characteristic for cold adaptation.</title>
        <authorList>
            <person name="Qin Q.L."/>
            <person name="Xie B.B."/>
            <person name="Yu Y."/>
            <person name="Shu Y.L."/>
            <person name="Rong J.C."/>
            <person name="Zhang Y.J."/>
            <person name="Zhao D.L."/>
            <person name="Chen X.L."/>
            <person name="Zhang X.Y."/>
            <person name="Chen B."/>
            <person name="Zhou B.C."/>
            <person name="Zhang Y.Z."/>
        </authorList>
    </citation>
    <scope>NUCLEOTIDE SEQUENCE [LARGE SCALE GENOMIC DNA]</scope>
    <source>
        <strain evidence="2">ACAM 615</strain>
    </source>
</reference>
<evidence type="ECO:0000313" key="1">
    <source>
        <dbReference type="EMBL" id="GAC27104.1"/>
    </source>
</evidence>
<dbReference type="EMBL" id="BAEQ01000005">
    <property type="protein sequence ID" value="GAC27104.1"/>
    <property type="molecule type" value="Genomic_DNA"/>
</dbReference>
<dbReference type="Proteomes" id="UP000006251">
    <property type="component" value="Unassembled WGS sequence"/>
</dbReference>